<gene>
    <name evidence="1" type="ORF">SMRZ_LOCUS23964</name>
</gene>
<organism evidence="1 2">
    <name type="scientific">Schistosoma margrebowiei</name>
    <dbReference type="NCBI Taxonomy" id="48269"/>
    <lineage>
        <taxon>Eukaryota</taxon>
        <taxon>Metazoa</taxon>
        <taxon>Spiralia</taxon>
        <taxon>Lophotrochozoa</taxon>
        <taxon>Platyhelminthes</taxon>
        <taxon>Trematoda</taxon>
        <taxon>Digenea</taxon>
        <taxon>Strigeidida</taxon>
        <taxon>Schistosomatoidea</taxon>
        <taxon>Schistosomatidae</taxon>
        <taxon>Schistosoma</taxon>
    </lineage>
</organism>
<dbReference type="EMBL" id="UZAI01020059">
    <property type="protein sequence ID" value="VDP49401.1"/>
    <property type="molecule type" value="Genomic_DNA"/>
</dbReference>
<reference evidence="1 2" key="1">
    <citation type="submission" date="2018-11" db="EMBL/GenBank/DDBJ databases">
        <authorList>
            <consortium name="Pathogen Informatics"/>
        </authorList>
    </citation>
    <scope>NUCLEOTIDE SEQUENCE [LARGE SCALE GENOMIC DNA]</scope>
    <source>
        <strain evidence="1 2">Zambia</strain>
    </source>
</reference>
<name>A0A183N6N9_9TREM</name>
<sequence>MSSSFLYDLCDYFEDINVSTGISLSILVYISTYCHIGREQLGTDKERFHDPVHLNFYHLGINV</sequence>
<dbReference type="Proteomes" id="UP000277204">
    <property type="component" value="Unassembled WGS sequence"/>
</dbReference>
<proteinExistence type="predicted"/>
<evidence type="ECO:0000313" key="2">
    <source>
        <dbReference type="Proteomes" id="UP000277204"/>
    </source>
</evidence>
<protein>
    <submittedName>
        <fullName evidence="1">Uncharacterized protein</fullName>
    </submittedName>
</protein>
<keyword evidence="2" id="KW-1185">Reference proteome</keyword>
<accession>A0A183N6N9</accession>
<evidence type="ECO:0000313" key="1">
    <source>
        <dbReference type="EMBL" id="VDP49401.1"/>
    </source>
</evidence>
<dbReference type="AlphaFoldDB" id="A0A183N6N9"/>